<reference evidence="1 2" key="1">
    <citation type="submission" date="2018-05" db="EMBL/GenBank/DDBJ databases">
        <title>Kangiella spongicola genome sequence.</title>
        <authorList>
            <person name="Maclea K.S."/>
            <person name="Goen A.E."/>
            <person name="Kelley C."/>
            <person name="Underriner A."/>
            <person name="Silverwood T."/>
            <person name="Trachtenberg A.M."/>
        </authorList>
    </citation>
    <scope>NUCLEOTIDE SEQUENCE [LARGE SCALE GENOMIC DNA]</scope>
    <source>
        <strain evidence="1 2">ATCC BAA-2076</strain>
    </source>
</reference>
<dbReference type="Gene3D" id="2.60.40.1890">
    <property type="entry name" value="PCu(A)C copper chaperone"/>
    <property type="match status" value="1"/>
</dbReference>
<dbReference type="PANTHER" id="PTHR36302:SF1">
    <property type="entry name" value="COPPER CHAPERONE PCU(A)C"/>
    <property type="match status" value="1"/>
</dbReference>
<keyword evidence="2" id="KW-1185">Reference proteome</keyword>
<evidence type="ECO:0000313" key="1">
    <source>
        <dbReference type="EMBL" id="PXF63564.1"/>
    </source>
</evidence>
<dbReference type="Pfam" id="PF04314">
    <property type="entry name" value="PCuAC"/>
    <property type="match status" value="1"/>
</dbReference>
<proteinExistence type="predicted"/>
<comment type="caution">
    <text evidence="1">The sequence shown here is derived from an EMBL/GenBank/DDBJ whole genome shotgun (WGS) entry which is preliminary data.</text>
</comment>
<dbReference type="OrthoDB" id="9796962at2"/>
<dbReference type="PROSITE" id="PS51257">
    <property type="entry name" value="PROKAR_LIPOPROTEIN"/>
    <property type="match status" value="1"/>
</dbReference>
<accession>A0A318D8M1</accession>
<gene>
    <name evidence="1" type="ORF">DL796_08095</name>
</gene>
<dbReference type="InterPro" id="IPR036182">
    <property type="entry name" value="PCuAC_sf"/>
</dbReference>
<dbReference type="Proteomes" id="UP000247689">
    <property type="component" value="Unassembled WGS sequence"/>
</dbReference>
<dbReference type="PANTHER" id="PTHR36302">
    <property type="entry name" value="BLR7088 PROTEIN"/>
    <property type="match status" value="1"/>
</dbReference>
<dbReference type="InterPro" id="IPR007410">
    <property type="entry name" value="LpqE-like"/>
</dbReference>
<protein>
    <submittedName>
        <fullName evidence="1">Copper chaperone PCu(A)C</fullName>
    </submittedName>
</protein>
<dbReference type="InterPro" id="IPR058248">
    <property type="entry name" value="Lxx211020-like"/>
</dbReference>
<organism evidence="1 2">
    <name type="scientific">Kangiella spongicola</name>
    <dbReference type="NCBI Taxonomy" id="796379"/>
    <lineage>
        <taxon>Bacteria</taxon>
        <taxon>Pseudomonadati</taxon>
        <taxon>Pseudomonadota</taxon>
        <taxon>Gammaproteobacteria</taxon>
        <taxon>Kangiellales</taxon>
        <taxon>Kangiellaceae</taxon>
        <taxon>Kangiella</taxon>
    </lineage>
</organism>
<dbReference type="SUPFAM" id="SSF110087">
    <property type="entry name" value="DR1885-like metal-binding protein"/>
    <property type="match status" value="1"/>
</dbReference>
<sequence>MNRLGILAVLNKSVLLVLLSLILVACEQQAPKEGIEVSDAWVRKMPPGVSNTAAFMTIKNHTGQAVTLTDVSMEQAGHVMMHESKVVDGMAKMEHLDAVVINDEVIFEPGAKHIMVMGLDMSDNAKSYNIRLHFDNQPSLDVTAQVRDANQ</sequence>
<evidence type="ECO:0000313" key="2">
    <source>
        <dbReference type="Proteomes" id="UP000247689"/>
    </source>
</evidence>
<name>A0A318D8M1_9GAMM</name>
<dbReference type="EMBL" id="QICH01000002">
    <property type="protein sequence ID" value="PXF63564.1"/>
    <property type="molecule type" value="Genomic_DNA"/>
</dbReference>
<dbReference type="AlphaFoldDB" id="A0A318D8M1"/>